<feature type="compositionally biased region" description="Basic and acidic residues" evidence="2">
    <location>
        <begin position="250"/>
        <end position="268"/>
    </location>
</feature>
<feature type="compositionally biased region" description="Polar residues" evidence="2">
    <location>
        <begin position="1114"/>
        <end position="1137"/>
    </location>
</feature>
<dbReference type="SMART" id="SM01177">
    <property type="entry name" value="DUF4210"/>
    <property type="match status" value="1"/>
</dbReference>
<dbReference type="EMBL" id="JBAMIC010000014">
    <property type="protein sequence ID" value="KAK7096309.1"/>
    <property type="molecule type" value="Genomic_DNA"/>
</dbReference>
<feature type="compositionally biased region" description="Polar residues" evidence="2">
    <location>
        <begin position="1225"/>
        <end position="1242"/>
    </location>
</feature>
<feature type="compositionally biased region" description="Polar residues" evidence="2">
    <location>
        <begin position="732"/>
        <end position="748"/>
    </location>
</feature>
<feature type="compositionally biased region" description="Polar residues" evidence="2">
    <location>
        <begin position="820"/>
        <end position="830"/>
    </location>
</feature>
<evidence type="ECO:0000259" key="3">
    <source>
        <dbReference type="SMART" id="SM01177"/>
    </source>
</evidence>
<feature type="domain" description="Atos-like conserved" evidence="3">
    <location>
        <begin position="1458"/>
        <end position="1516"/>
    </location>
</feature>
<organism evidence="4 5">
    <name type="scientific">Littorina saxatilis</name>
    <dbReference type="NCBI Taxonomy" id="31220"/>
    <lineage>
        <taxon>Eukaryota</taxon>
        <taxon>Metazoa</taxon>
        <taxon>Spiralia</taxon>
        <taxon>Lophotrochozoa</taxon>
        <taxon>Mollusca</taxon>
        <taxon>Gastropoda</taxon>
        <taxon>Caenogastropoda</taxon>
        <taxon>Littorinimorpha</taxon>
        <taxon>Littorinoidea</taxon>
        <taxon>Littorinidae</taxon>
        <taxon>Littorina</taxon>
    </lineage>
</organism>
<feature type="region of interest" description="Disordered" evidence="2">
    <location>
        <begin position="656"/>
        <end position="706"/>
    </location>
</feature>
<dbReference type="Proteomes" id="UP001374579">
    <property type="component" value="Unassembled WGS sequence"/>
</dbReference>
<dbReference type="Pfam" id="PF13915">
    <property type="entry name" value="DUF4210"/>
    <property type="match status" value="1"/>
</dbReference>
<dbReference type="InterPro" id="IPR051506">
    <property type="entry name" value="ATOS_Transcription_Regulators"/>
</dbReference>
<accession>A0AAN9B1Y8</accession>
<dbReference type="PANTHER" id="PTHR13199">
    <property type="entry name" value="GH03947P"/>
    <property type="match status" value="1"/>
</dbReference>
<gene>
    <name evidence="4" type="ORF">V1264_005616</name>
</gene>
<dbReference type="InterPro" id="IPR025261">
    <property type="entry name" value="Atos-like_cons_dom"/>
</dbReference>
<dbReference type="Pfam" id="PF13889">
    <property type="entry name" value="Chromosome_seg"/>
    <property type="match status" value="1"/>
</dbReference>
<comment type="caution">
    <text evidence="4">The sequence shown here is derived from an EMBL/GenBank/DDBJ whole genome shotgun (WGS) entry which is preliminary data.</text>
</comment>
<protein>
    <recommendedName>
        <fullName evidence="3">Atos-like conserved domain-containing protein</fullName>
    </recommendedName>
</protein>
<proteinExistence type="inferred from homology"/>
<evidence type="ECO:0000313" key="4">
    <source>
        <dbReference type="EMBL" id="KAK7096309.1"/>
    </source>
</evidence>
<feature type="compositionally biased region" description="Polar residues" evidence="2">
    <location>
        <begin position="788"/>
        <end position="809"/>
    </location>
</feature>
<feature type="region of interest" description="Disordered" evidence="2">
    <location>
        <begin position="730"/>
        <end position="830"/>
    </location>
</feature>
<keyword evidence="5" id="KW-1185">Reference proteome</keyword>
<feature type="region of interest" description="Disordered" evidence="2">
    <location>
        <begin position="36"/>
        <end position="55"/>
    </location>
</feature>
<evidence type="ECO:0000256" key="1">
    <source>
        <dbReference type="ARBA" id="ARBA00034497"/>
    </source>
</evidence>
<feature type="region of interest" description="Disordered" evidence="2">
    <location>
        <begin position="1176"/>
        <end position="1254"/>
    </location>
</feature>
<evidence type="ECO:0000313" key="5">
    <source>
        <dbReference type="Proteomes" id="UP001374579"/>
    </source>
</evidence>
<name>A0AAN9B1Y8_9CAEN</name>
<feature type="region of interest" description="Disordered" evidence="2">
    <location>
        <begin position="250"/>
        <end position="342"/>
    </location>
</feature>
<evidence type="ECO:0000256" key="2">
    <source>
        <dbReference type="SAM" id="MobiDB-lite"/>
    </source>
</evidence>
<comment type="similarity">
    <text evidence="1">Belongs to the ATOS family.</text>
</comment>
<dbReference type="PANTHER" id="PTHR13199:SF11">
    <property type="entry name" value="PROTEIN ATOSSA"/>
    <property type="match status" value="1"/>
</dbReference>
<feature type="compositionally biased region" description="Low complexity" evidence="2">
    <location>
        <begin position="756"/>
        <end position="775"/>
    </location>
</feature>
<feature type="compositionally biased region" description="Basic and acidic residues" evidence="2">
    <location>
        <begin position="329"/>
        <end position="342"/>
    </location>
</feature>
<dbReference type="InterPro" id="IPR033473">
    <property type="entry name" value="Atos-like_C"/>
</dbReference>
<reference evidence="4 5" key="1">
    <citation type="submission" date="2024-02" db="EMBL/GenBank/DDBJ databases">
        <title>Chromosome-scale genome assembly of the rough periwinkle Littorina saxatilis.</title>
        <authorList>
            <person name="De Jode A."/>
            <person name="Faria R."/>
            <person name="Formenti G."/>
            <person name="Sims Y."/>
            <person name="Smith T.P."/>
            <person name="Tracey A."/>
            <person name="Wood J.M.D."/>
            <person name="Zagrodzka Z.B."/>
            <person name="Johannesson K."/>
            <person name="Butlin R.K."/>
            <person name="Leder E.H."/>
        </authorList>
    </citation>
    <scope>NUCLEOTIDE SEQUENCE [LARGE SCALE GENOMIC DNA]</scope>
    <source>
        <strain evidence="4">Snail1</strain>
        <tissue evidence="4">Muscle</tissue>
    </source>
</reference>
<sequence length="1646" mass="179269">MKPEVGGEESMAQEEFDPLDLLSRVAMLVLEARTPHHSAKGRVEGPHCPGSSMQQGQHQCSQETFECVRALEFRQQIDHMWKNGIPSCIDVVLYPDCAHGMKEARSLEGTGTTVQEDCLLLERWNIQSIKKWHGEWSQGVPGSMLLRAVRSYLYFSQLSSWLASMHGCIPSCIACKLYAPGEEGEEGGMKFSQSPQPHSFPLAAYGPHGLKVAVLALPRQLTFPALLCALADPQGAATGRNLFEPVVEKGKKGVKAAKEKDEDTERLRGATGRSTGSQRGRPTSASRSSPDAGQPPSVAYHTHAPHSAWTGEKSQLPKPTPSRSGVKGQGKEVKAERSAAREALEGQLRPLELTAPSIAHAHDLHSPKVLMSTGFQSTAPVMRRRQLDFTHPERLVQQDQPSTSREDQQLLLKAGLPVYSPLSPLDMQVFLANLQSIAAPIPPTRPDNQDQAALTYHIKAENAARMRGLNSPDSAALANHLKAENAARVRGLDSTDQAALSYHLKAENAARMRGLDNPDPSVLTYHLKTENAAGMRGLDSADQAALTFHLKAENAARTRGLGGVDMKALPRAELSHEESQMFTDLSESGDHQCSARFQKRKALPFGGDLPMPEPAEKMAAHRAEASSVSDVHRFATANYFPFFSCGKSVDSVLNHRDMGTTSERKKRSKSKAASKTERDAANDFDFMDEGRSSTPVNIFTDKSSPVPFQHSLQQTISQTLRDLNKIVRANETGPTQPTFVISQKSSGQPRLVEAVPSSSPSSSSSSSSSTYSSSPVVAAEDGGRHSDSSTPTNLSCSPIPDDSQSFSCRTKSEDYMEPPSSLTHNGNAVTSTEHTPCFTLDGSAETSVGAAAETSAVTPEISDRVFKDTAVKRRLQLDPFRSHSDGEEKMMVEVNTKRSHVEMNTERLYRTNSKERKITGEEDAIYSDGAYSKKGKTAGVDNSCLEEGTPSWDLPKPLVREAINLNVPVARHPTLLKLKEHHYHLNLSAPEQNATLSHTLLDAKSPSSLCDFSQVKPTDQQPSAESIHKADVSVNSSHQTKHICDTPVDNSHQTKQTCDKKSSCSFYLESPSSPDTGMCTSIQSKNAKGKKDIDWLISSVGAMDLHAMDRAEFSSRSGTDSSPESTDDSAQSRSNGFMDSETRRGQPFANGFVCTDSAEEMLQSNGVANRAVSNGFVEPETGQGSDHWNNLKDGATSRKHSSPPAHLQRHSQTCTDKPVSDGQIDANSTPSLSPARSDSNNVESHKTKSCHGNLKNHRQCCPGDSVITPASCKPGKKDASVIQSNANATLDHRIAEPAEGLQDNDSVFYDKANSVETESPAHCPIRTKSAPSFSLLSAKCTVGNQENLEPEEVTRGRSALRDKDVKNVAGQDRLRHRLVKSASMMFNTRGALPSQSSPAPVKRRSTGRFDYDETLTTAKAIKSAISMSRLADVSKESDKLSDSGRVLSTSAPATTNCLLGNFEESILNGRLEPAGVVDGFSVGIGASGVFCPRHLSLPVTAYFFNLSDDNAPSPYLGHINLEGVGKRGYHIPNKGTLQVTLFNPNKTVVKMFVVMYDLEDMPPNCQTVIRQRTVYIPSDSESDLPSYLRYLIHLRVYSSASGKIYLHTDVRLIFARNKFELDSTVAQYELRSFTETPVNPKYSPKR</sequence>
<feature type="compositionally biased region" description="Polar residues" evidence="2">
    <location>
        <begin position="692"/>
        <end position="703"/>
    </location>
</feature>
<feature type="region of interest" description="Disordered" evidence="2">
    <location>
        <begin position="1112"/>
        <end position="1150"/>
    </location>
</feature>
<feature type="compositionally biased region" description="Polar residues" evidence="2">
    <location>
        <begin position="272"/>
        <end position="291"/>
    </location>
</feature>